<dbReference type="AlphaFoldDB" id="A0A2G8L4M2"/>
<dbReference type="Pfam" id="PF05046">
    <property type="entry name" value="Img2"/>
    <property type="match status" value="1"/>
</dbReference>
<evidence type="ECO:0000256" key="5">
    <source>
        <dbReference type="ARBA" id="ARBA00023274"/>
    </source>
</evidence>
<evidence type="ECO:0000256" key="8">
    <source>
        <dbReference type="SAM" id="MobiDB-lite"/>
    </source>
</evidence>
<dbReference type="GO" id="GO:0005762">
    <property type="term" value="C:mitochondrial large ribosomal subunit"/>
    <property type="evidence" value="ECO:0007669"/>
    <property type="project" value="TreeGrafter"/>
</dbReference>
<reference evidence="9 10" key="1">
    <citation type="journal article" date="2017" name="PLoS Biol.">
        <title>The sea cucumber genome provides insights into morphological evolution and visceral regeneration.</title>
        <authorList>
            <person name="Zhang X."/>
            <person name="Sun L."/>
            <person name="Yuan J."/>
            <person name="Sun Y."/>
            <person name="Gao Y."/>
            <person name="Zhang L."/>
            <person name="Li S."/>
            <person name="Dai H."/>
            <person name="Hamel J.F."/>
            <person name="Liu C."/>
            <person name="Yu Y."/>
            <person name="Liu S."/>
            <person name="Lin W."/>
            <person name="Guo K."/>
            <person name="Jin S."/>
            <person name="Xu P."/>
            <person name="Storey K.B."/>
            <person name="Huan P."/>
            <person name="Zhang T."/>
            <person name="Zhou Y."/>
            <person name="Zhang J."/>
            <person name="Lin C."/>
            <person name="Li X."/>
            <person name="Xing L."/>
            <person name="Huo D."/>
            <person name="Sun M."/>
            <person name="Wang L."/>
            <person name="Mercier A."/>
            <person name="Li F."/>
            <person name="Yang H."/>
            <person name="Xiang J."/>
        </authorList>
    </citation>
    <scope>NUCLEOTIDE SEQUENCE [LARGE SCALE GENOMIC DNA]</scope>
    <source>
        <strain evidence="9">Shaxun</strain>
        <tissue evidence="9">Muscle</tissue>
    </source>
</reference>
<keyword evidence="10" id="KW-1185">Reference proteome</keyword>
<proteinExistence type="inferred from homology"/>
<evidence type="ECO:0000256" key="2">
    <source>
        <dbReference type="ARBA" id="ARBA00005677"/>
    </source>
</evidence>
<sequence>MALFARTLSNAVSRYVLPKYDAILSSQLQAIQTRSLPIVWSSTTWHQEFYNSKTDLVDESEERTKYLESKEDFKYVERLIPSLEVPEPPKHDSYPTPSGWSPPKGSPEGLPYHVRRTRYHSHPVSIQQKHGGNQIWTIVKNVDGDIWTFGNKLLEHLEEVKGAEVGMTINEYAKRVFYKGVFKDDVIKWLENEGF</sequence>
<dbReference type="STRING" id="307972.A0A2G8L4M2"/>
<dbReference type="Gene3D" id="3.30.780.10">
    <property type="entry name" value="SUI1-like domain"/>
    <property type="match status" value="1"/>
</dbReference>
<dbReference type="FunFam" id="3.30.780.10:FF:000009">
    <property type="entry name" value="39S ribosomal protein L49, mitochondrial"/>
    <property type="match status" value="1"/>
</dbReference>
<evidence type="ECO:0000313" key="10">
    <source>
        <dbReference type="Proteomes" id="UP000230750"/>
    </source>
</evidence>
<evidence type="ECO:0000256" key="6">
    <source>
        <dbReference type="ARBA" id="ARBA00035191"/>
    </source>
</evidence>
<dbReference type="GO" id="GO:0003735">
    <property type="term" value="F:structural constituent of ribosome"/>
    <property type="evidence" value="ECO:0007669"/>
    <property type="project" value="InterPro"/>
</dbReference>
<evidence type="ECO:0000256" key="3">
    <source>
        <dbReference type="ARBA" id="ARBA00022980"/>
    </source>
</evidence>
<organism evidence="9 10">
    <name type="scientific">Stichopus japonicus</name>
    <name type="common">Sea cucumber</name>
    <dbReference type="NCBI Taxonomy" id="307972"/>
    <lineage>
        <taxon>Eukaryota</taxon>
        <taxon>Metazoa</taxon>
        <taxon>Echinodermata</taxon>
        <taxon>Eleutherozoa</taxon>
        <taxon>Echinozoa</taxon>
        <taxon>Holothuroidea</taxon>
        <taxon>Aspidochirotacea</taxon>
        <taxon>Aspidochirotida</taxon>
        <taxon>Stichopodidae</taxon>
        <taxon>Apostichopus</taxon>
    </lineage>
</organism>
<comment type="similarity">
    <text evidence="2">Belongs to the mitochondrion-specific ribosomal protein mL49 family.</text>
</comment>
<dbReference type="PANTHER" id="PTHR13477">
    <property type="entry name" value="MITOCHONDRIAL 39S RIBOSOMAL PROTEIN L49"/>
    <property type="match status" value="1"/>
</dbReference>
<dbReference type="GO" id="GO:0006412">
    <property type="term" value="P:translation"/>
    <property type="evidence" value="ECO:0007669"/>
    <property type="project" value="InterPro"/>
</dbReference>
<dbReference type="EMBL" id="MRZV01000223">
    <property type="protein sequence ID" value="PIK55214.1"/>
    <property type="molecule type" value="Genomic_DNA"/>
</dbReference>
<dbReference type="PANTHER" id="PTHR13477:SF0">
    <property type="entry name" value="LARGE RIBOSOMAL SUBUNIT PROTEIN ML49"/>
    <property type="match status" value="1"/>
</dbReference>
<protein>
    <recommendedName>
        <fullName evidence="6">Large ribosomal subunit protein mL49</fullName>
    </recommendedName>
    <alternativeName>
        <fullName evidence="7">39S ribosomal protein L49, mitochondrial</fullName>
    </alternativeName>
</protein>
<dbReference type="Proteomes" id="UP000230750">
    <property type="component" value="Unassembled WGS sequence"/>
</dbReference>
<dbReference type="InterPro" id="IPR007740">
    <property type="entry name" value="Ribosomal_mL49"/>
</dbReference>
<keyword evidence="5" id="KW-0687">Ribonucleoprotein</keyword>
<dbReference type="OrthoDB" id="19439at2759"/>
<evidence type="ECO:0000256" key="1">
    <source>
        <dbReference type="ARBA" id="ARBA00004173"/>
    </source>
</evidence>
<evidence type="ECO:0000256" key="4">
    <source>
        <dbReference type="ARBA" id="ARBA00023128"/>
    </source>
</evidence>
<evidence type="ECO:0000313" key="9">
    <source>
        <dbReference type="EMBL" id="PIK55214.1"/>
    </source>
</evidence>
<feature type="region of interest" description="Disordered" evidence="8">
    <location>
        <begin position="84"/>
        <end position="107"/>
    </location>
</feature>
<comment type="caution">
    <text evidence="9">The sequence shown here is derived from an EMBL/GenBank/DDBJ whole genome shotgun (WGS) entry which is preliminary data.</text>
</comment>
<keyword evidence="4" id="KW-0496">Mitochondrion</keyword>
<comment type="subcellular location">
    <subcellularLocation>
        <location evidence="1">Mitochondrion</location>
    </subcellularLocation>
</comment>
<keyword evidence="3 9" id="KW-0689">Ribosomal protein</keyword>
<accession>A0A2G8L4M2</accession>
<evidence type="ECO:0000256" key="7">
    <source>
        <dbReference type="ARBA" id="ARBA00035545"/>
    </source>
</evidence>
<gene>
    <name evidence="9" type="ORF">BSL78_07944</name>
</gene>
<name>A0A2G8L4M2_STIJA</name>